<accession>A0A183FGK6</accession>
<reference evidence="1 2" key="1">
    <citation type="submission" date="2018-11" db="EMBL/GenBank/DDBJ databases">
        <authorList>
            <consortium name="Pathogen Informatics"/>
        </authorList>
    </citation>
    <scope>NUCLEOTIDE SEQUENCE [LARGE SCALE GENOMIC DNA]</scope>
</reference>
<keyword evidence="2" id="KW-1185">Reference proteome</keyword>
<dbReference type="AlphaFoldDB" id="A0A183FGK6"/>
<dbReference type="Proteomes" id="UP000050761">
    <property type="component" value="Unassembled WGS sequence"/>
</dbReference>
<dbReference type="EMBL" id="UZAH01025543">
    <property type="protein sequence ID" value="VDO65857.1"/>
    <property type="molecule type" value="Genomic_DNA"/>
</dbReference>
<reference evidence="3" key="2">
    <citation type="submission" date="2019-09" db="UniProtKB">
        <authorList>
            <consortium name="WormBaseParasite"/>
        </authorList>
    </citation>
    <scope>IDENTIFICATION</scope>
</reference>
<accession>A0A3P7XZS8</accession>
<evidence type="ECO:0000313" key="2">
    <source>
        <dbReference type="Proteomes" id="UP000050761"/>
    </source>
</evidence>
<gene>
    <name evidence="1" type="ORF">HPBE_LOCUS5798</name>
</gene>
<evidence type="ECO:0000313" key="1">
    <source>
        <dbReference type="EMBL" id="VDO65857.1"/>
    </source>
</evidence>
<evidence type="ECO:0000313" key="3">
    <source>
        <dbReference type="WBParaSite" id="HPBE_0000579701-mRNA-1"/>
    </source>
</evidence>
<proteinExistence type="predicted"/>
<organism evidence="2 3">
    <name type="scientific">Heligmosomoides polygyrus</name>
    <name type="common">Parasitic roundworm</name>
    <dbReference type="NCBI Taxonomy" id="6339"/>
    <lineage>
        <taxon>Eukaryota</taxon>
        <taxon>Metazoa</taxon>
        <taxon>Ecdysozoa</taxon>
        <taxon>Nematoda</taxon>
        <taxon>Chromadorea</taxon>
        <taxon>Rhabditida</taxon>
        <taxon>Rhabditina</taxon>
        <taxon>Rhabditomorpha</taxon>
        <taxon>Strongyloidea</taxon>
        <taxon>Heligmosomidae</taxon>
        <taxon>Heligmosomoides</taxon>
    </lineage>
</organism>
<name>A0A183FGK6_HELPZ</name>
<dbReference type="WBParaSite" id="HPBE_0000579701-mRNA-1">
    <property type="protein sequence ID" value="HPBE_0000579701-mRNA-1"/>
    <property type="gene ID" value="HPBE_0000579701"/>
</dbReference>
<protein>
    <submittedName>
        <fullName evidence="1 3">Uncharacterized protein</fullName>
    </submittedName>
</protein>
<dbReference type="OrthoDB" id="5872951at2759"/>
<sequence length="112" mass="12112">MIFEVPVDHFPVQRTMRPLRPPALLLTQISALQGSQEVSEAVVLSPSVRRSQFTFGSLPLHLSTGASMGRAVSMPSLARRTPTPVSPAQSMLKLLSLPLRFLSTAVSLPHIA</sequence>